<keyword evidence="6" id="KW-1133">Transmembrane helix</keyword>
<evidence type="ECO:0000256" key="3">
    <source>
        <dbReference type="ARBA" id="ARBA00022691"/>
    </source>
</evidence>
<evidence type="ECO:0000313" key="8">
    <source>
        <dbReference type="EMBL" id="PHO11095.1"/>
    </source>
</evidence>
<keyword evidence="6" id="KW-0812">Transmembrane</keyword>
<reference evidence="8 9" key="1">
    <citation type="submission" date="2017-09" db="EMBL/GenBank/DDBJ databases">
        <authorList>
            <person name="Perez-Cataluna A."/>
            <person name="Figueras M.J."/>
            <person name="Salas-Masso N."/>
        </authorList>
    </citation>
    <scope>NUCLEOTIDE SEQUENCE [LARGE SCALE GENOMIC DNA]</scope>
    <source>
        <strain evidence="8 9">F138-33</strain>
    </source>
</reference>
<sequence length="238" mass="28201">MVIDIIYFYIIILSSFFYYNVIKGKLLKNILTQREFCYKCNRPKTSCLCQYINSFDTNTKFIILMHPKEYRKTKNTTGKITSLQLNNSKIYIGIDFTKHKEINNYIDEYECFILYPDEKSILLNTTSIKSKKKQLIFIIDSTWACSKAILKRSLNLQHLPKISFKTTKQSAYKFKTQPQNYCLSTIESTKEILCLLNKHNIENIDLEYLDSFLVPFEKLVKYQISCSKKRDLRVKIYS</sequence>
<feature type="domain" description="DTW" evidence="7">
    <location>
        <begin position="33"/>
        <end position="228"/>
    </location>
</feature>
<evidence type="ECO:0000256" key="5">
    <source>
        <dbReference type="ARBA" id="ARBA00034489"/>
    </source>
</evidence>
<dbReference type="InterPro" id="IPR005636">
    <property type="entry name" value="DTW"/>
</dbReference>
<proteinExistence type="inferred from homology"/>
<comment type="caution">
    <text evidence="8">The sequence shown here is derived from an EMBL/GenBank/DDBJ whole genome shotgun (WGS) entry which is preliminary data.</text>
</comment>
<evidence type="ECO:0000256" key="6">
    <source>
        <dbReference type="SAM" id="Phobius"/>
    </source>
</evidence>
<evidence type="ECO:0000313" key="9">
    <source>
        <dbReference type="Proteomes" id="UP000221384"/>
    </source>
</evidence>
<keyword evidence="2" id="KW-0808">Transferase</keyword>
<keyword evidence="3" id="KW-0949">S-adenosyl-L-methionine</keyword>
<accession>A0ABX4LU40</accession>
<keyword evidence="9" id="KW-1185">Reference proteome</keyword>
<dbReference type="EMBL" id="NWVW01000001">
    <property type="protein sequence ID" value="PHO11095.1"/>
    <property type="molecule type" value="Genomic_DNA"/>
</dbReference>
<evidence type="ECO:0000256" key="2">
    <source>
        <dbReference type="ARBA" id="ARBA00022679"/>
    </source>
</evidence>
<keyword evidence="6" id="KW-0472">Membrane</keyword>
<feature type="transmembrane region" description="Helical" evidence="6">
    <location>
        <begin position="6"/>
        <end position="22"/>
    </location>
</feature>
<dbReference type="PANTHER" id="PTHR21392:SF0">
    <property type="entry name" value="TRNA-URIDINE AMINOCARBOXYPROPYLTRANSFERASE 2"/>
    <property type="match status" value="1"/>
</dbReference>
<dbReference type="Proteomes" id="UP000221384">
    <property type="component" value="Unassembled WGS sequence"/>
</dbReference>
<dbReference type="SMART" id="SM01144">
    <property type="entry name" value="DTW"/>
    <property type="match status" value="1"/>
</dbReference>
<name>A0ABX4LU40_9BACT</name>
<evidence type="ECO:0000259" key="7">
    <source>
        <dbReference type="SMART" id="SM01144"/>
    </source>
</evidence>
<dbReference type="InterPro" id="IPR039262">
    <property type="entry name" value="DTWD2/TAPT"/>
</dbReference>
<keyword evidence="4" id="KW-0819">tRNA processing</keyword>
<evidence type="ECO:0000256" key="4">
    <source>
        <dbReference type="ARBA" id="ARBA00022694"/>
    </source>
</evidence>
<dbReference type="PANTHER" id="PTHR21392">
    <property type="entry name" value="TRNA-URIDINE AMINOCARBOXYPROPYLTRANSFERASE 2"/>
    <property type="match status" value="1"/>
</dbReference>
<comment type="similarity">
    <text evidence="5">Belongs to the TDD superfamily. DTWD2 family.</text>
</comment>
<organism evidence="8 9">
    <name type="scientific">Malaciobacter canalis</name>
    <dbReference type="NCBI Taxonomy" id="1912871"/>
    <lineage>
        <taxon>Bacteria</taxon>
        <taxon>Pseudomonadati</taxon>
        <taxon>Campylobacterota</taxon>
        <taxon>Epsilonproteobacteria</taxon>
        <taxon>Campylobacterales</taxon>
        <taxon>Arcobacteraceae</taxon>
        <taxon>Malaciobacter</taxon>
    </lineage>
</organism>
<evidence type="ECO:0000256" key="1">
    <source>
        <dbReference type="ARBA" id="ARBA00012386"/>
    </source>
</evidence>
<dbReference type="Pfam" id="PF03942">
    <property type="entry name" value="DTW"/>
    <property type="match status" value="1"/>
</dbReference>
<gene>
    <name evidence="8" type="ORF">CPG37_01225</name>
</gene>
<protein>
    <recommendedName>
        <fullName evidence="1">tRNA-uridine aminocarboxypropyltransferase</fullName>
        <ecNumber evidence="1">2.5.1.25</ecNumber>
    </recommendedName>
</protein>
<dbReference type="EC" id="2.5.1.25" evidence="1"/>